<dbReference type="RefSeq" id="WP_338652659.1">
    <property type="nucleotide sequence ID" value="NZ_CP146246.1"/>
</dbReference>
<name>A0ABV2K631_SPOPS</name>
<evidence type="ECO:0000313" key="2">
    <source>
        <dbReference type="Proteomes" id="UP001549104"/>
    </source>
</evidence>
<dbReference type="Proteomes" id="UP001549104">
    <property type="component" value="Unassembled WGS sequence"/>
</dbReference>
<evidence type="ECO:0000313" key="1">
    <source>
        <dbReference type="EMBL" id="MET3656547.1"/>
    </source>
</evidence>
<protein>
    <submittedName>
        <fullName evidence="1">Uncharacterized protein</fullName>
    </submittedName>
</protein>
<comment type="caution">
    <text evidence="1">The sequence shown here is derived from an EMBL/GenBank/DDBJ whole genome shotgun (WGS) entry which is preliminary data.</text>
</comment>
<reference evidence="1 2" key="1">
    <citation type="submission" date="2024-06" db="EMBL/GenBank/DDBJ databases">
        <title>Sorghum-associated microbial communities from plants grown in Nebraska, USA.</title>
        <authorList>
            <person name="Schachtman D."/>
        </authorList>
    </citation>
    <scope>NUCLEOTIDE SEQUENCE [LARGE SCALE GENOMIC DNA]</scope>
    <source>
        <strain evidence="1 2">1288</strain>
    </source>
</reference>
<gene>
    <name evidence="1" type="ORF">ABIC55_001634</name>
</gene>
<organism evidence="1 2">
    <name type="scientific">Sporosarcina psychrophila</name>
    <name type="common">Bacillus psychrophilus</name>
    <dbReference type="NCBI Taxonomy" id="1476"/>
    <lineage>
        <taxon>Bacteria</taxon>
        <taxon>Bacillati</taxon>
        <taxon>Bacillota</taxon>
        <taxon>Bacilli</taxon>
        <taxon>Bacillales</taxon>
        <taxon>Caryophanaceae</taxon>
        <taxon>Sporosarcina</taxon>
    </lineage>
</organism>
<keyword evidence="2" id="KW-1185">Reference proteome</keyword>
<sequence>MEKWTRLIARFWDINEMSKRLCMGRTFLEEEFLHDPRMKFLQRQKESDFGSTSHR</sequence>
<accession>A0ABV2K631</accession>
<proteinExistence type="predicted"/>
<dbReference type="EMBL" id="JBEPME010000002">
    <property type="protein sequence ID" value="MET3656547.1"/>
    <property type="molecule type" value="Genomic_DNA"/>
</dbReference>